<reference evidence="1 2" key="1">
    <citation type="journal article" date="2019" name="Commun. Biol.">
        <title>The bagworm genome reveals a unique fibroin gene that provides high tensile strength.</title>
        <authorList>
            <person name="Kono N."/>
            <person name="Nakamura H."/>
            <person name="Ohtoshi R."/>
            <person name="Tomita M."/>
            <person name="Numata K."/>
            <person name="Arakawa K."/>
        </authorList>
    </citation>
    <scope>NUCLEOTIDE SEQUENCE [LARGE SCALE GENOMIC DNA]</scope>
</reference>
<dbReference type="Proteomes" id="UP000299102">
    <property type="component" value="Unassembled WGS sequence"/>
</dbReference>
<dbReference type="EMBL" id="BGZK01000034">
    <property type="protein sequence ID" value="GBP09281.1"/>
    <property type="molecule type" value="Genomic_DNA"/>
</dbReference>
<evidence type="ECO:0000313" key="2">
    <source>
        <dbReference type="Proteomes" id="UP000299102"/>
    </source>
</evidence>
<gene>
    <name evidence="1" type="ORF">EVAR_4123_1</name>
</gene>
<proteinExistence type="predicted"/>
<keyword evidence="2" id="KW-1185">Reference proteome</keyword>
<dbReference type="AlphaFoldDB" id="A0A4C1T7M6"/>
<name>A0A4C1T7M6_EUMVA</name>
<evidence type="ECO:0000313" key="1">
    <source>
        <dbReference type="EMBL" id="GBP09281.1"/>
    </source>
</evidence>
<dbReference type="OrthoDB" id="6328862at2759"/>
<comment type="caution">
    <text evidence="1">The sequence shown here is derived from an EMBL/GenBank/DDBJ whole genome shotgun (WGS) entry which is preliminary data.</text>
</comment>
<accession>A0A4C1T7M6</accession>
<sequence>MTFPDVEGASVIHNDCQTCREGLAGPISDVFKKDPFFAEAEKWAGFDRSLRGKSPTPVKPRISPPRDWEVAYDADGAPIYDAAGRLRRRPWADIFNPSPSLPISAIIRDPFWWDWPELRPLARWDRSPSYIRDSYLSPVKRTYLWDKHPIRPLDLMLDDAFTVGDVSKIMPFLRCI</sequence>
<protein>
    <submittedName>
        <fullName evidence="1">Uncharacterized protein</fullName>
    </submittedName>
</protein>
<dbReference type="STRING" id="151549.A0A4C1T7M6"/>
<organism evidence="1 2">
    <name type="scientific">Eumeta variegata</name>
    <name type="common">Bagworm moth</name>
    <name type="synonym">Eumeta japonica</name>
    <dbReference type="NCBI Taxonomy" id="151549"/>
    <lineage>
        <taxon>Eukaryota</taxon>
        <taxon>Metazoa</taxon>
        <taxon>Ecdysozoa</taxon>
        <taxon>Arthropoda</taxon>
        <taxon>Hexapoda</taxon>
        <taxon>Insecta</taxon>
        <taxon>Pterygota</taxon>
        <taxon>Neoptera</taxon>
        <taxon>Endopterygota</taxon>
        <taxon>Lepidoptera</taxon>
        <taxon>Glossata</taxon>
        <taxon>Ditrysia</taxon>
        <taxon>Tineoidea</taxon>
        <taxon>Psychidae</taxon>
        <taxon>Oiketicinae</taxon>
        <taxon>Eumeta</taxon>
    </lineage>
</organism>